<protein>
    <submittedName>
        <fullName evidence="2">Putative secreted protein</fullName>
    </submittedName>
</protein>
<dbReference type="EMBL" id="GIFC01000678">
    <property type="protein sequence ID" value="MXU82761.1"/>
    <property type="molecule type" value="Transcribed_RNA"/>
</dbReference>
<reference evidence="2" key="1">
    <citation type="submission" date="2019-12" db="EMBL/GenBank/DDBJ databases">
        <title>An insight into the sialome of adult female Ixodes ricinus ticks feeding for 6 days.</title>
        <authorList>
            <person name="Perner J."/>
            <person name="Ribeiro J.M.C."/>
        </authorList>
    </citation>
    <scope>NUCLEOTIDE SEQUENCE</scope>
    <source>
        <strain evidence="2">Semi-engorged</strain>
        <tissue evidence="2">Salivary glands</tissue>
    </source>
</reference>
<evidence type="ECO:0000256" key="1">
    <source>
        <dbReference type="SAM" id="SignalP"/>
    </source>
</evidence>
<dbReference type="AlphaFoldDB" id="A0A6B0TXU7"/>
<feature type="chain" id="PRO_5025522345" evidence="1">
    <location>
        <begin position="19"/>
        <end position="71"/>
    </location>
</feature>
<feature type="signal peptide" evidence="1">
    <location>
        <begin position="1"/>
        <end position="18"/>
    </location>
</feature>
<sequence length="71" mass="8118">MSAHCLFFFFFFFFLAFCVRRGLHRVYCAPLPVSFGCAFLSRVASHWSSLVVFPPLTVQFSIASIEVVCRC</sequence>
<proteinExistence type="predicted"/>
<name>A0A6B0TXU7_IXORI</name>
<keyword evidence="1" id="KW-0732">Signal</keyword>
<organism evidence="2">
    <name type="scientific">Ixodes ricinus</name>
    <name type="common">Common tick</name>
    <name type="synonym">Acarus ricinus</name>
    <dbReference type="NCBI Taxonomy" id="34613"/>
    <lineage>
        <taxon>Eukaryota</taxon>
        <taxon>Metazoa</taxon>
        <taxon>Ecdysozoa</taxon>
        <taxon>Arthropoda</taxon>
        <taxon>Chelicerata</taxon>
        <taxon>Arachnida</taxon>
        <taxon>Acari</taxon>
        <taxon>Parasitiformes</taxon>
        <taxon>Ixodida</taxon>
        <taxon>Ixodoidea</taxon>
        <taxon>Ixodidae</taxon>
        <taxon>Ixodinae</taxon>
        <taxon>Ixodes</taxon>
    </lineage>
</organism>
<accession>A0A6B0TXU7</accession>
<evidence type="ECO:0000313" key="2">
    <source>
        <dbReference type="EMBL" id="MXU82761.1"/>
    </source>
</evidence>